<keyword evidence="3" id="KW-1185">Reference proteome</keyword>
<proteinExistence type="predicted"/>
<dbReference type="Proteomes" id="UP000233618">
    <property type="component" value="Unassembled WGS sequence"/>
</dbReference>
<evidence type="ECO:0000313" key="2">
    <source>
        <dbReference type="EMBL" id="PKQ66359.1"/>
    </source>
</evidence>
<feature type="domain" description="DUF4268" evidence="1">
    <location>
        <begin position="11"/>
        <end position="142"/>
    </location>
</feature>
<comment type="caution">
    <text evidence="2">The sequence shown here is derived from an EMBL/GenBank/DDBJ whole genome shotgun (WGS) entry which is preliminary data.</text>
</comment>
<evidence type="ECO:0000313" key="3">
    <source>
        <dbReference type="Proteomes" id="UP000233618"/>
    </source>
</evidence>
<protein>
    <recommendedName>
        <fullName evidence="1">DUF4268 domain-containing protein</fullName>
    </recommendedName>
</protein>
<gene>
    <name evidence="2" type="ORF">BZG01_11150</name>
</gene>
<dbReference type="Pfam" id="PF14088">
    <property type="entry name" value="DUF4268"/>
    <property type="match status" value="1"/>
</dbReference>
<dbReference type="EMBL" id="MVDE01000015">
    <property type="protein sequence ID" value="PKQ66359.1"/>
    <property type="molecule type" value="Genomic_DNA"/>
</dbReference>
<dbReference type="InterPro" id="IPR025364">
    <property type="entry name" value="DUF4268"/>
</dbReference>
<reference evidence="2 3" key="1">
    <citation type="journal article" date="2017" name="Front. Microbiol.">
        <title>Labilibaculum manganireducens gen. nov., sp. nov. and Labilibaculum filiforme sp. nov., Novel Bacteroidetes Isolated from Subsurface Sediments of the Baltic Sea.</title>
        <authorList>
            <person name="Vandieken V."/>
            <person name="Marshall I.P."/>
            <person name="Niemann H."/>
            <person name="Engelen B."/>
            <person name="Cypionka H."/>
        </authorList>
    </citation>
    <scope>NUCLEOTIDE SEQUENCE [LARGE SCALE GENOMIC DNA]</scope>
    <source>
        <strain evidence="2 3">59.10-2M</strain>
    </source>
</reference>
<sequence length="150" mass="17870">MYTKEESKEVKIQFWDGFKRYSKEKGRKMTSWVLRGTQIKEVQLKFDLNENGAFVIIQIDSKLDSKRHSVYEQFEKYKPVIMSTCGADLKWEKDYFIEGFKDVGMIYYHLEGASIYNKGEWKSYFEFMFSKMTILEEAFLDVKDVVLQAV</sequence>
<dbReference type="AlphaFoldDB" id="A0A2N3I7T3"/>
<evidence type="ECO:0000259" key="1">
    <source>
        <dbReference type="Pfam" id="PF14088"/>
    </source>
</evidence>
<name>A0A2N3I7T3_9BACT</name>
<accession>A0A2N3I7T3</accession>
<organism evidence="2 3">
    <name type="scientific">Labilibaculum manganireducens</name>
    <dbReference type="NCBI Taxonomy" id="1940525"/>
    <lineage>
        <taxon>Bacteria</taxon>
        <taxon>Pseudomonadati</taxon>
        <taxon>Bacteroidota</taxon>
        <taxon>Bacteroidia</taxon>
        <taxon>Marinilabiliales</taxon>
        <taxon>Marinifilaceae</taxon>
        <taxon>Labilibaculum</taxon>
    </lineage>
</organism>
<dbReference type="RefSeq" id="WP_101309923.1">
    <property type="nucleotide sequence ID" value="NZ_CAXXEE010000003.1"/>
</dbReference>